<dbReference type="Proteomes" id="UP000193922">
    <property type="component" value="Unassembled WGS sequence"/>
</dbReference>
<dbReference type="OrthoDB" id="5591677at2759"/>
<feature type="chain" id="PRO_5012078776" evidence="1">
    <location>
        <begin position="17"/>
        <end position="173"/>
    </location>
</feature>
<dbReference type="GeneID" id="63807390"/>
<keyword evidence="1" id="KW-0732">Signal</keyword>
<comment type="caution">
    <text evidence="2">The sequence shown here is derived from an EMBL/GenBank/DDBJ whole genome shotgun (WGS) entry which is preliminary data.</text>
</comment>
<reference evidence="2 3" key="1">
    <citation type="submission" date="2016-07" db="EMBL/GenBank/DDBJ databases">
        <title>Pervasive Adenine N6-methylation of Active Genes in Fungi.</title>
        <authorList>
            <consortium name="DOE Joint Genome Institute"/>
            <person name="Mondo S.J."/>
            <person name="Dannebaum R.O."/>
            <person name="Kuo R.C."/>
            <person name="Labutti K."/>
            <person name="Haridas S."/>
            <person name="Kuo A."/>
            <person name="Salamov A."/>
            <person name="Ahrendt S.R."/>
            <person name="Lipzen A."/>
            <person name="Sullivan W."/>
            <person name="Andreopoulos W.B."/>
            <person name="Clum A."/>
            <person name="Lindquist E."/>
            <person name="Daum C."/>
            <person name="Ramamoorthy G.K."/>
            <person name="Gryganskyi A."/>
            <person name="Culley D."/>
            <person name="Magnuson J.K."/>
            <person name="James T.Y."/>
            <person name="O'Malley M.A."/>
            <person name="Stajich J.E."/>
            <person name="Spatafora J.W."/>
            <person name="Visel A."/>
            <person name="Grigoriev I.V."/>
        </authorList>
    </citation>
    <scope>NUCLEOTIDE SEQUENCE [LARGE SCALE GENOMIC DNA]</scope>
    <source>
        <strain evidence="2 3">ATCC 12442</strain>
    </source>
</reference>
<name>A0A1Y1VTG0_9FUNG</name>
<evidence type="ECO:0000313" key="2">
    <source>
        <dbReference type="EMBL" id="ORX64577.1"/>
    </source>
</evidence>
<evidence type="ECO:0000313" key="3">
    <source>
        <dbReference type="Proteomes" id="UP000193922"/>
    </source>
</evidence>
<dbReference type="AlphaFoldDB" id="A0A1Y1VTG0"/>
<gene>
    <name evidence="2" type="ORF">DL89DRAFT_297225</name>
</gene>
<sequence length="173" mass="18417">MQFTTVLALLFTTVSALPALEIGTLLLNQELAERTAIANREALLRDFLNRDDTLGSDLILANKHGLTGNAVGITNEQAVTIQNQLIAQRNLEAPAAQHAVATFAAQPVVVQTHAPAPIVVQTHAPAPIVVQTQEAAPVFQVPETAAIIVDTKPHAKSARPVYRHLALHTAIAL</sequence>
<dbReference type="EMBL" id="MCFD01000083">
    <property type="protein sequence ID" value="ORX64577.1"/>
    <property type="molecule type" value="Genomic_DNA"/>
</dbReference>
<organism evidence="2 3">
    <name type="scientific">Linderina pennispora</name>
    <dbReference type="NCBI Taxonomy" id="61395"/>
    <lineage>
        <taxon>Eukaryota</taxon>
        <taxon>Fungi</taxon>
        <taxon>Fungi incertae sedis</taxon>
        <taxon>Zoopagomycota</taxon>
        <taxon>Kickxellomycotina</taxon>
        <taxon>Kickxellomycetes</taxon>
        <taxon>Kickxellales</taxon>
        <taxon>Kickxellaceae</taxon>
        <taxon>Linderina</taxon>
    </lineage>
</organism>
<evidence type="ECO:0000256" key="1">
    <source>
        <dbReference type="SAM" id="SignalP"/>
    </source>
</evidence>
<accession>A0A1Y1VTG0</accession>
<keyword evidence="3" id="KW-1185">Reference proteome</keyword>
<feature type="signal peptide" evidence="1">
    <location>
        <begin position="1"/>
        <end position="16"/>
    </location>
</feature>
<protein>
    <submittedName>
        <fullName evidence="2">Uncharacterized protein</fullName>
    </submittedName>
</protein>
<proteinExistence type="predicted"/>
<dbReference type="RefSeq" id="XP_040739300.1">
    <property type="nucleotide sequence ID" value="XM_040890742.1"/>
</dbReference>